<evidence type="ECO:0000256" key="1">
    <source>
        <dbReference type="SAM" id="Phobius"/>
    </source>
</evidence>
<keyword evidence="1" id="KW-0472">Membrane</keyword>
<evidence type="ECO:0000259" key="3">
    <source>
        <dbReference type="Pfam" id="PF13519"/>
    </source>
</evidence>
<feature type="domain" description="Aerotolerance regulator N-terminal" evidence="2">
    <location>
        <begin position="3"/>
        <end position="78"/>
    </location>
</feature>
<evidence type="ECO:0000313" key="4">
    <source>
        <dbReference type="EMBL" id="MFC5455880.1"/>
    </source>
</evidence>
<dbReference type="InterPro" id="IPR029062">
    <property type="entry name" value="Class_I_gatase-like"/>
</dbReference>
<accession>A0ABW0KRB6</accession>
<sequence>MNLSLLNPALLFCTALVAVPLLAHLFAKARPREFPFPSLQWLRQVERKTTRLRKPKDWLLLFLRTLIVTALVAAFLQPLLFSGAQLTAANARKTIVLVVDRSASMGFVEQGQSRFARASAQAEAVLQGAGSQTLANIIWMDAEPEAEFPDPAVNVEALRESLRRAQVTLEAGEVGAAMRSAMEQLGRGEGAKELYVISDFQSTAWKQADLNIPPNVKLLTIPVATTDAANAALTSLVVQPERPVSGTEARVLCRVRNFSGAESKTTVQLAFAEVRQTRALTLPAWGEGVAEFRVPCGAAGLQGITASLPEDAFPADDRRFATVEIRESWRVGVEGPPKDAGLLLWQRALASLGWLDLKSAAPDPDVRLAVHAAPERAAELRAAAERGATVICQPGEDWSGNAWMAFWNAGAKEAALHAEQLNRDKDKPWTLQTVQEDHPLWQIFSSGEYGDPAGGSVWRRLKLTAGDAQALLSYKDGVPALAVQRAGKGWLVLWNIDLDEAVSDRVQQPSFLVLLGELLLHHGETGGHSALRQFIPPQNLFWQPKQPVAADQVRLQDDTGAEHPFIYDASQSPAVLRAREALPPGNYKWLLDAQAVERASINFPADAESDLRTLDPASLGVGKSLTLSAAAALAAQRDGLPLWPWCVGVALCALVLESLVARSAIRHPSHA</sequence>
<dbReference type="InterPro" id="IPR002035">
    <property type="entry name" value="VWF_A"/>
</dbReference>
<dbReference type="Pfam" id="PF07584">
    <property type="entry name" value="BatA"/>
    <property type="match status" value="1"/>
</dbReference>
<keyword evidence="5" id="KW-1185">Reference proteome</keyword>
<dbReference type="PANTHER" id="PTHR37464">
    <property type="entry name" value="BLL2463 PROTEIN"/>
    <property type="match status" value="1"/>
</dbReference>
<dbReference type="InterPro" id="IPR011933">
    <property type="entry name" value="Double_TM_dom"/>
</dbReference>
<keyword evidence="1" id="KW-0812">Transmembrane</keyword>
<evidence type="ECO:0000313" key="5">
    <source>
        <dbReference type="Proteomes" id="UP001596052"/>
    </source>
</evidence>
<name>A0ABW0KRB6_9BACT</name>
<feature type="domain" description="VWFA" evidence="3">
    <location>
        <begin position="95"/>
        <end position="200"/>
    </location>
</feature>
<organism evidence="4 5">
    <name type="scientific">Prosthecobacter fluviatilis</name>
    <dbReference type="NCBI Taxonomy" id="445931"/>
    <lineage>
        <taxon>Bacteria</taxon>
        <taxon>Pseudomonadati</taxon>
        <taxon>Verrucomicrobiota</taxon>
        <taxon>Verrucomicrobiia</taxon>
        <taxon>Verrucomicrobiales</taxon>
        <taxon>Verrucomicrobiaceae</taxon>
        <taxon>Prosthecobacter</taxon>
    </lineage>
</organism>
<comment type="caution">
    <text evidence="4">The sequence shown here is derived from an EMBL/GenBank/DDBJ whole genome shotgun (WGS) entry which is preliminary data.</text>
</comment>
<dbReference type="PANTHER" id="PTHR37464:SF1">
    <property type="entry name" value="BLL2463 PROTEIN"/>
    <property type="match status" value="1"/>
</dbReference>
<feature type="transmembrane region" description="Helical" evidence="1">
    <location>
        <begin position="6"/>
        <end position="27"/>
    </location>
</feature>
<reference evidence="5" key="1">
    <citation type="journal article" date="2019" name="Int. J. Syst. Evol. Microbiol.">
        <title>The Global Catalogue of Microorganisms (GCM) 10K type strain sequencing project: providing services to taxonomists for standard genome sequencing and annotation.</title>
        <authorList>
            <consortium name="The Broad Institute Genomics Platform"/>
            <consortium name="The Broad Institute Genome Sequencing Center for Infectious Disease"/>
            <person name="Wu L."/>
            <person name="Ma J."/>
        </authorList>
    </citation>
    <scope>NUCLEOTIDE SEQUENCE [LARGE SCALE GENOMIC DNA]</scope>
    <source>
        <strain evidence="5">CGMCC 4.1469</strain>
    </source>
</reference>
<feature type="transmembrane region" description="Helical" evidence="1">
    <location>
        <begin position="58"/>
        <end position="80"/>
    </location>
</feature>
<protein>
    <submittedName>
        <fullName evidence="4">BatA domain-containing protein</fullName>
    </submittedName>
</protein>
<dbReference type="Gene3D" id="3.40.50.880">
    <property type="match status" value="1"/>
</dbReference>
<proteinExistence type="predicted"/>
<dbReference type="InterPro" id="IPR036465">
    <property type="entry name" value="vWFA_dom_sf"/>
</dbReference>
<evidence type="ECO:0000259" key="2">
    <source>
        <dbReference type="Pfam" id="PF07584"/>
    </source>
</evidence>
<dbReference type="Pfam" id="PF13519">
    <property type="entry name" value="VWA_2"/>
    <property type="match status" value="1"/>
</dbReference>
<dbReference type="Gene3D" id="3.40.50.410">
    <property type="entry name" value="von Willebrand factor, type A domain"/>
    <property type="match status" value="1"/>
</dbReference>
<keyword evidence="1" id="KW-1133">Transmembrane helix</keyword>
<dbReference type="CDD" id="cd00198">
    <property type="entry name" value="vWFA"/>
    <property type="match status" value="1"/>
</dbReference>
<dbReference type="Proteomes" id="UP001596052">
    <property type="component" value="Unassembled WGS sequence"/>
</dbReference>
<dbReference type="NCBIfam" id="TIGR02226">
    <property type="entry name" value="two_anch"/>
    <property type="match status" value="1"/>
</dbReference>
<dbReference type="RefSeq" id="WP_377167411.1">
    <property type="nucleotide sequence ID" value="NZ_JBHSMQ010000004.1"/>
</dbReference>
<gene>
    <name evidence="4" type="ORF">ACFQDI_13530</name>
</gene>
<dbReference type="EMBL" id="JBHSMQ010000004">
    <property type="protein sequence ID" value="MFC5455880.1"/>
    <property type="molecule type" value="Genomic_DNA"/>
</dbReference>
<dbReference type="InterPro" id="IPR024163">
    <property type="entry name" value="Aerotolerance_reg_N"/>
</dbReference>
<dbReference type="SUPFAM" id="SSF53300">
    <property type="entry name" value="vWA-like"/>
    <property type="match status" value="1"/>
</dbReference>